<organism evidence="13">
    <name type="scientific">Hyalomma excavatum</name>
    <dbReference type="NCBI Taxonomy" id="257692"/>
    <lineage>
        <taxon>Eukaryota</taxon>
        <taxon>Metazoa</taxon>
        <taxon>Ecdysozoa</taxon>
        <taxon>Arthropoda</taxon>
        <taxon>Chelicerata</taxon>
        <taxon>Arachnida</taxon>
        <taxon>Acari</taxon>
        <taxon>Parasitiformes</taxon>
        <taxon>Ixodida</taxon>
        <taxon>Ixodoidea</taxon>
        <taxon>Ixodidae</taxon>
        <taxon>Hyalomminae</taxon>
        <taxon>Hyalomma</taxon>
    </lineage>
</organism>
<evidence type="ECO:0000256" key="7">
    <source>
        <dbReference type="ARBA" id="ARBA00022723"/>
    </source>
</evidence>
<evidence type="ECO:0000256" key="3">
    <source>
        <dbReference type="ARBA" id="ARBA00010567"/>
    </source>
</evidence>
<dbReference type="EC" id="3.1.3.16" evidence="4"/>
<evidence type="ECO:0000256" key="5">
    <source>
        <dbReference type="ARBA" id="ARBA00013356"/>
    </source>
</evidence>
<name>A0A131XKE3_9ACAR</name>
<evidence type="ECO:0000256" key="11">
    <source>
        <dbReference type="ARBA" id="ARBA00048336"/>
    </source>
</evidence>
<evidence type="ECO:0000256" key="1">
    <source>
        <dbReference type="ARBA" id="ARBA00001968"/>
    </source>
</evidence>
<evidence type="ECO:0000256" key="4">
    <source>
        <dbReference type="ARBA" id="ARBA00013081"/>
    </source>
</evidence>
<dbReference type="Gene3D" id="3.60.21.10">
    <property type="match status" value="1"/>
</dbReference>
<dbReference type="GO" id="GO:0046872">
    <property type="term" value="F:metal ion binding"/>
    <property type="evidence" value="ECO:0007669"/>
    <property type="project" value="UniProtKB-KW"/>
</dbReference>
<dbReference type="InterPro" id="IPR004843">
    <property type="entry name" value="Calcineurin-like_PHP"/>
</dbReference>
<comment type="catalytic activity">
    <reaction evidence="10">
        <text>O-phospho-L-seryl-[protein] + H2O = L-seryl-[protein] + phosphate</text>
        <dbReference type="Rhea" id="RHEA:20629"/>
        <dbReference type="Rhea" id="RHEA-COMP:9863"/>
        <dbReference type="Rhea" id="RHEA-COMP:11604"/>
        <dbReference type="ChEBI" id="CHEBI:15377"/>
        <dbReference type="ChEBI" id="CHEBI:29999"/>
        <dbReference type="ChEBI" id="CHEBI:43474"/>
        <dbReference type="ChEBI" id="CHEBI:83421"/>
        <dbReference type="EC" id="3.1.3.16"/>
    </reaction>
</comment>
<sequence length="347" mass="39400">MSCAHCTRLVAVRCGGLRRLFPGLSAAAAIMPSTVEKSFQPYHITEEPAAMSTEFRIRARNRSFEGLTKETESQWKGPFFFIQAADTQFGMIESYLEKKPCPRWDKEIALTEKAIEAVNQMEPKPRFFVVCGDLVDAMPGDELKPAQEADLKRVFSKMTSEVPLVCVCGNHDIGNQPTPASVDAYRNSFGDDYFTFWCGGVMCIVLNSQFYEDASLVQELAQEQDVWLDKQLVEAQQAGAKHVVVFQHIPWFLRKFDEDKVYFNFELEVRLRMLDKFHKAGVRAIFCGHYHRNAGGFYKDMEVVVTSAIGAQLGCDMHGLRVVKVSENKIEHQYYALDDIPRTVSLH</sequence>
<keyword evidence="6" id="KW-0963">Cytoplasm</keyword>
<dbReference type="InterPro" id="IPR029052">
    <property type="entry name" value="Metallo-depent_PP-like"/>
</dbReference>
<comment type="similarity">
    <text evidence="3">Belongs to the metallophosphoesterase superfamily. CPPED1 family.</text>
</comment>
<comment type="catalytic activity">
    <reaction evidence="11">
        <text>O-phospho-L-threonyl-[protein] + H2O = L-threonyl-[protein] + phosphate</text>
        <dbReference type="Rhea" id="RHEA:47004"/>
        <dbReference type="Rhea" id="RHEA-COMP:11060"/>
        <dbReference type="Rhea" id="RHEA-COMP:11605"/>
        <dbReference type="ChEBI" id="CHEBI:15377"/>
        <dbReference type="ChEBI" id="CHEBI:30013"/>
        <dbReference type="ChEBI" id="CHEBI:43474"/>
        <dbReference type="ChEBI" id="CHEBI:61977"/>
        <dbReference type="EC" id="3.1.3.16"/>
    </reaction>
</comment>
<dbReference type="PANTHER" id="PTHR43143">
    <property type="entry name" value="METALLOPHOSPHOESTERASE, CALCINEURIN SUPERFAMILY"/>
    <property type="match status" value="1"/>
</dbReference>
<reference evidence="13" key="1">
    <citation type="journal article" date="2017" name="Ticks Tick Borne Dis.">
        <title>An insight into the sialome of Hyalomma excavatum.</title>
        <authorList>
            <person name="Ribeiro J.M."/>
            <person name="Slovak M."/>
            <person name="Francischetti I.M."/>
        </authorList>
    </citation>
    <scope>NUCLEOTIDE SEQUENCE</scope>
    <source>
        <strain evidence="13">Samish</strain>
        <tissue evidence="13">Salivary glands</tissue>
    </source>
</reference>
<dbReference type="CDD" id="cd07395">
    <property type="entry name" value="MPP_CSTP1"/>
    <property type="match status" value="1"/>
</dbReference>
<evidence type="ECO:0000259" key="12">
    <source>
        <dbReference type="Pfam" id="PF00149"/>
    </source>
</evidence>
<proteinExistence type="evidence at transcript level"/>
<comment type="cofactor">
    <cofactor evidence="1">
        <name>a divalent metal cation</name>
        <dbReference type="ChEBI" id="CHEBI:60240"/>
    </cofactor>
</comment>
<evidence type="ECO:0000256" key="10">
    <source>
        <dbReference type="ARBA" id="ARBA00047761"/>
    </source>
</evidence>
<comment type="subcellular location">
    <subcellularLocation>
        <location evidence="2">Cytoplasm</location>
    </subcellularLocation>
</comment>
<evidence type="ECO:0000313" key="13">
    <source>
        <dbReference type="EMBL" id="JAP66156.1"/>
    </source>
</evidence>
<keyword evidence="7" id="KW-0479">Metal-binding</keyword>
<dbReference type="SUPFAM" id="SSF56300">
    <property type="entry name" value="Metallo-dependent phosphatases"/>
    <property type="match status" value="1"/>
</dbReference>
<dbReference type="InterPro" id="IPR041867">
    <property type="entry name" value="MPP_CSTP1"/>
</dbReference>
<dbReference type="Pfam" id="PF00149">
    <property type="entry name" value="Metallophos"/>
    <property type="match status" value="1"/>
</dbReference>
<evidence type="ECO:0000256" key="2">
    <source>
        <dbReference type="ARBA" id="ARBA00004496"/>
    </source>
</evidence>
<evidence type="ECO:0000256" key="8">
    <source>
        <dbReference type="ARBA" id="ARBA00022801"/>
    </source>
</evidence>
<dbReference type="AlphaFoldDB" id="A0A131XKE3"/>
<accession>A0A131XKE3</accession>
<protein>
    <recommendedName>
        <fullName evidence="5">Serine/threonine-protein phosphatase CPPED1</fullName>
        <ecNumber evidence="4">3.1.3.16</ecNumber>
    </recommendedName>
    <alternativeName>
        <fullName evidence="9">Calcineurin-like phosphoesterase domain-containing protein 1</fullName>
    </alternativeName>
</protein>
<evidence type="ECO:0000256" key="6">
    <source>
        <dbReference type="ARBA" id="ARBA00022490"/>
    </source>
</evidence>
<keyword evidence="8" id="KW-0378">Hydrolase</keyword>
<evidence type="ECO:0000256" key="9">
    <source>
        <dbReference type="ARBA" id="ARBA00032900"/>
    </source>
</evidence>
<dbReference type="EMBL" id="GEFH01002425">
    <property type="protein sequence ID" value="JAP66156.1"/>
    <property type="molecule type" value="mRNA"/>
</dbReference>
<dbReference type="PANTHER" id="PTHR43143:SF1">
    <property type="entry name" value="SERINE_THREONINE-PROTEIN PHOSPHATASE CPPED1"/>
    <property type="match status" value="1"/>
</dbReference>
<feature type="domain" description="Calcineurin-like phosphoesterase" evidence="12">
    <location>
        <begin position="111"/>
        <end position="292"/>
    </location>
</feature>
<dbReference type="InterPro" id="IPR051918">
    <property type="entry name" value="STPP_CPPED1"/>
</dbReference>
<dbReference type="GO" id="GO:0005737">
    <property type="term" value="C:cytoplasm"/>
    <property type="evidence" value="ECO:0007669"/>
    <property type="project" value="UniProtKB-SubCell"/>
</dbReference>
<dbReference type="GO" id="GO:0004722">
    <property type="term" value="F:protein serine/threonine phosphatase activity"/>
    <property type="evidence" value="ECO:0007669"/>
    <property type="project" value="UniProtKB-EC"/>
</dbReference>